<evidence type="ECO:0000313" key="4">
    <source>
        <dbReference type="Proteomes" id="UP000268094"/>
    </source>
</evidence>
<feature type="region of interest" description="Disordered" evidence="1">
    <location>
        <begin position="1"/>
        <end position="29"/>
    </location>
</feature>
<dbReference type="PANTHER" id="PTHR38831:SF2">
    <property type="entry name" value="TYPE II SECRETION SYSTEM PROTEIN K"/>
    <property type="match status" value="1"/>
</dbReference>
<dbReference type="PANTHER" id="PTHR38831">
    <property type="entry name" value="TYPE II SECRETION SYSTEM PROTEIN K"/>
    <property type="match status" value="1"/>
</dbReference>
<dbReference type="Proteomes" id="UP000268094">
    <property type="component" value="Unassembled WGS sequence"/>
</dbReference>
<evidence type="ECO:0000313" key="3">
    <source>
        <dbReference type="EMBL" id="RKG85589.1"/>
    </source>
</evidence>
<dbReference type="Gene3D" id="1.10.40.60">
    <property type="entry name" value="EpsJ-like"/>
    <property type="match status" value="1"/>
</dbReference>
<protein>
    <submittedName>
        <fullName evidence="3">General secretion pathway protein GspK</fullName>
    </submittedName>
</protein>
<keyword evidence="2" id="KW-0812">Transmembrane</keyword>
<feature type="transmembrane region" description="Helical" evidence="2">
    <location>
        <begin position="37"/>
        <end position="59"/>
    </location>
</feature>
<dbReference type="AlphaFoldDB" id="A0A3A8IQ43"/>
<dbReference type="OrthoDB" id="5491068at2"/>
<organism evidence="3 4">
    <name type="scientific">Corallococcus terminator</name>
    <dbReference type="NCBI Taxonomy" id="2316733"/>
    <lineage>
        <taxon>Bacteria</taxon>
        <taxon>Pseudomonadati</taxon>
        <taxon>Myxococcota</taxon>
        <taxon>Myxococcia</taxon>
        <taxon>Myxococcales</taxon>
        <taxon>Cystobacterineae</taxon>
        <taxon>Myxococcaceae</taxon>
        <taxon>Corallococcus</taxon>
    </lineage>
</organism>
<dbReference type="GO" id="GO:0009306">
    <property type="term" value="P:protein secretion"/>
    <property type="evidence" value="ECO:0007669"/>
    <property type="project" value="InterPro"/>
</dbReference>
<dbReference type="InterPro" id="IPR005628">
    <property type="entry name" value="GspK"/>
</dbReference>
<dbReference type="EMBL" id="RAVZ01000130">
    <property type="protein sequence ID" value="RKG85589.1"/>
    <property type="molecule type" value="Genomic_DNA"/>
</dbReference>
<keyword evidence="4" id="KW-1185">Reference proteome</keyword>
<name>A0A3A8IQ43_9BACT</name>
<evidence type="ECO:0000256" key="2">
    <source>
        <dbReference type="SAM" id="Phobius"/>
    </source>
</evidence>
<sequence length="478" mass="52862">MAPSFFRQVSRRRRQAQAPIPGAPATKAVRRDKRSRGVALIIAIVSIALLTVVATEFAYNSRVDLQLAANQRDEVRAYYMARSGIALGRLLMRFQKQVDQTPIPNPMAMLGQLGAALGGQTPAAGGQAFQPQSLNIQLWKLARVDCHMLKGLVKSEGAQVEDDSGGGTRSRLENDPVEVDPNFQMEDGEEGGAAMQMASQMQRRSFGGFEGCFLATISDEEEKLNVMRLNTGGAEAQATAARMMDMLGDKRFEFLWQQDDANHVRSTPQDTVIALKDWADEDPTQSAFNRQDPTNPFVAGFADEGSPYSRYEPRYEVKNARFDSLDELYRVHGVNDRFMAAFRDRLTVYPDINSKPNINTDDPIMLGLAIMSAADPNRPDPRLTDPVFLNELISRIRAARMFSFFGMSVQDFVGVVEQAGIAVNPAIKGNVAQNRYLGDKSKTFTIKSVGEAGSVQKTLTAVIRLDDGLGKLVYYREE</sequence>
<reference evidence="4" key="1">
    <citation type="submission" date="2018-09" db="EMBL/GenBank/DDBJ databases">
        <authorList>
            <person name="Livingstone P.G."/>
            <person name="Whitworth D.E."/>
        </authorList>
    </citation>
    <scope>NUCLEOTIDE SEQUENCE [LARGE SCALE GENOMIC DNA]</scope>
    <source>
        <strain evidence="4">CA054A</strain>
    </source>
</reference>
<proteinExistence type="predicted"/>
<keyword evidence="2" id="KW-0472">Membrane</keyword>
<dbReference type="GO" id="GO:0016020">
    <property type="term" value="C:membrane"/>
    <property type="evidence" value="ECO:0007669"/>
    <property type="project" value="InterPro"/>
</dbReference>
<keyword evidence="2" id="KW-1133">Transmembrane helix</keyword>
<accession>A0A3A8IQ43</accession>
<dbReference type="InterPro" id="IPR038072">
    <property type="entry name" value="GspK_central_sf"/>
</dbReference>
<feature type="region of interest" description="Disordered" evidence="1">
    <location>
        <begin position="157"/>
        <end position="182"/>
    </location>
</feature>
<gene>
    <name evidence="3" type="ORF">D7V88_19600</name>
</gene>
<dbReference type="SUPFAM" id="SSF158544">
    <property type="entry name" value="GspK insert domain-like"/>
    <property type="match status" value="1"/>
</dbReference>
<dbReference type="RefSeq" id="WP_120542178.1">
    <property type="nucleotide sequence ID" value="NZ_RAVZ01000130.1"/>
</dbReference>
<evidence type="ECO:0000256" key="1">
    <source>
        <dbReference type="SAM" id="MobiDB-lite"/>
    </source>
</evidence>
<comment type="caution">
    <text evidence="3">The sequence shown here is derived from an EMBL/GenBank/DDBJ whole genome shotgun (WGS) entry which is preliminary data.</text>
</comment>